<feature type="compositionally biased region" description="Low complexity" evidence="1">
    <location>
        <begin position="429"/>
        <end position="441"/>
    </location>
</feature>
<feature type="compositionally biased region" description="Basic and acidic residues" evidence="1">
    <location>
        <begin position="498"/>
        <end position="508"/>
    </location>
</feature>
<evidence type="ECO:0000313" key="2">
    <source>
        <dbReference type="EMBL" id="THU85038.1"/>
    </source>
</evidence>
<feature type="compositionally biased region" description="Polar residues" evidence="1">
    <location>
        <begin position="51"/>
        <end position="61"/>
    </location>
</feature>
<dbReference type="AlphaFoldDB" id="A0A4S8L9V2"/>
<feature type="compositionally biased region" description="Polar residues" evidence="1">
    <location>
        <begin position="82"/>
        <end position="91"/>
    </location>
</feature>
<feature type="compositionally biased region" description="Polar residues" evidence="1">
    <location>
        <begin position="115"/>
        <end position="133"/>
    </location>
</feature>
<feature type="compositionally biased region" description="Basic and acidic residues" evidence="1">
    <location>
        <begin position="542"/>
        <end position="557"/>
    </location>
</feature>
<sequence>MSQRRTRSQIQLVDNPFSFDRSPLKEARAASRIQSQPPDDSDVAMDRDLSSNRVSSANKRSPSPVHPSESNARAKRWKPDQDQNVDLTSLPPTYPRHYSDPNILPLQPRGRKRANTSSKPASAVQPTTRYLSPTTPPKKERARSVPLFSTVSIPAIDFRNPPKSPVRSPSRSPSKEILRIKPVSPIKETHDETEETAAEDSVTSRRVQDVPVDPIRTSSVESSANQADNTHSTSIETTFAMNDQPSTPTQSNAPSLPLSPLTPIPETPSFTRTTTHSNAEDGYTESWDLGPRSNETSKEFATHPQPTPDQGPSGALAKSRLPRPSGPSALKHTSSALLMPPPLPPPVASSSKLAPAHPKVTTTASKSTTTASMSQKPVKNAFSLLMSNAKANGKTAVVGGAGASVMAKSMKDKGKGKETPAVLPPPPQTSTSSTRPSVSTSKALKGKGKEKEVSVPPRLAGIKAKMKPREKPKEEAPPKLVFDSDEEEDEEMEQEKDGEDKGEERDRLVLTPTPIEPPVTSPLSPQTDLEPDPMDVVPYVEAETRDVESKGKGKEQEVEAEVEAEAEIEHEKRPELTRQSSLFSQPDIPDEPMVDAAQPDTEPAPDLSLRDSPMSEACSLFDDVDDVLKADYPMVVDGDNASVEVKSMETLPSSVEIAPEPIPAAVAAPILDTAPHPEPETELAPASLPLTKPKAKRQPSKKRVPSTFTGTSRVTRRIRFWGGSSR</sequence>
<accession>A0A4S8L9V2</accession>
<evidence type="ECO:0000313" key="3">
    <source>
        <dbReference type="Proteomes" id="UP000297245"/>
    </source>
</evidence>
<feature type="compositionally biased region" description="Low complexity" evidence="1">
    <location>
        <begin position="348"/>
        <end position="374"/>
    </location>
</feature>
<gene>
    <name evidence="2" type="ORF">K435DRAFT_394126</name>
</gene>
<proteinExistence type="predicted"/>
<feature type="region of interest" description="Disordered" evidence="1">
    <location>
        <begin position="672"/>
        <end position="709"/>
    </location>
</feature>
<feature type="compositionally biased region" description="Basic and acidic residues" evidence="1">
    <location>
        <begin position="467"/>
        <end position="477"/>
    </location>
</feature>
<protein>
    <submittedName>
        <fullName evidence="2">Uncharacterized protein</fullName>
    </submittedName>
</protein>
<organism evidence="2 3">
    <name type="scientific">Dendrothele bispora (strain CBS 962.96)</name>
    <dbReference type="NCBI Taxonomy" id="1314807"/>
    <lineage>
        <taxon>Eukaryota</taxon>
        <taxon>Fungi</taxon>
        <taxon>Dikarya</taxon>
        <taxon>Basidiomycota</taxon>
        <taxon>Agaricomycotina</taxon>
        <taxon>Agaricomycetes</taxon>
        <taxon>Agaricomycetidae</taxon>
        <taxon>Agaricales</taxon>
        <taxon>Agaricales incertae sedis</taxon>
        <taxon>Dendrothele</taxon>
    </lineage>
</organism>
<dbReference type="EMBL" id="ML179568">
    <property type="protein sequence ID" value="THU85038.1"/>
    <property type="molecule type" value="Genomic_DNA"/>
</dbReference>
<name>A0A4S8L9V2_DENBC</name>
<dbReference type="Proteomes" id="UP000297245">
    <property type="component" value="Unassembled WGS sequence"/>
</dbReference>
<reference evidence="2 3" key="1">
    <citation type="journal article" date="2019" name="Nat. Ecol. Evol.">
        <title>Megaphylogeny resolves global patterns of mushroom evolution.</title>
        <authorList>
            <person name="Varga T."/>
            <person name="Krizsan K."/>
            <person name="Foldi C."/>
            <person name="Dima B."/>
            <person name="Sanchez-Garcia M."/>
            <person name="Sanchez-Ramirez S."/>
            <person name="Szollosi G.J."/>
            <person name="Szarkandi J.G."/>
            <person name="Papp V."/>
            <person name="Albert L."/>
            <person name="Andreopoulos W."/>
            <person name="Angelini C."/>
            <person name="Antonin V."/>
            <person name="Barry K.W."/>
            <person name="Bougher N.L."/>
            <person name="Buchanan P."/>
            <person name="Buyck B."/>
            <person name="Bense V."/>
            <person name="Catcheside P."/>
            <person name="Chovatia M."/>
            <person name="Cooper J."/>
            <person name="Damon W."/>
            <person name="Desjardin D."/>
            <person name="Finy P."/>
            <person name="Geml J."/>
            <person name="Haridas S."/>
            <person name="Hughes K."/>
            <person name="Justo A."/>
            <person name="Karasinski D."/>
            <person name="Kautmanova I."/>
            <person name="Kiss B."/>
            <person name="Kocsube S."/>
            <person name="Kotiranta H."/>
            <person name="LaButti K.M."/>
            <person name="Lechner B.E."/>
            <person name="Liimatainen K."/>
            <person name="Lipzen A."/>
            <person name="Lukacs Z."/>
            <person name="Mihaltcheva S."/>
            <person name="Morgado L.N."/>
            <person name="Niskanen T."/>
            <person name="Noordeloos M.E."/>
            <person name="Ohm R.A."/>
            <person name="Ortiz-Santana B."/>
            <person name="Ovrebo C."/>
            <person name="Racz N."/>
            <person name="Riley R."/>
            <person name="Savchenko A."/>
            <person name="Shiryaev A."/>
            <person name="Soop K."/>
            <person name="Spirin V."/>
            <person name="Szebenyi C."/>
            <person name="Tomsovsky M."/>
            <person name="Tulloss R.E."/>
            <person name="Uehling J."/>
            <person name="Grigoriev I.V."/>
            <person name="Vagvolgyi C."/>
            <person name="Papp T."/>
            <person name="Martin F.M."/>
            <person name="Miettinen O."/>
            <person name="Hibbett D.S."/>
            <person name="Nagy L.G."/>
        </authorList>
    </citation>
    <scope>NUCLEOTIDE SEQUENCE [LARGE SCALE GENOMIC DNA]</scope>
    <source>
        <strain evidence="2 3">CBS 962.96</strain>
    </source>
</reference>
<feature type="region of interest" description="Disordered" evidence="1">
    <location>
        <begin position="408"/>
        <end position="613"/>
    </location>
</feature>
<feature type="region of interest" description="Disordered" evidence="1">
    <location>
        <begin position="1"/>
        <end position="376"/>
    </location>
</feature>
<dbReference type="OrthoDB" id="2384350at2759"/>
<evidence type="ECO:0000256" key="1">
    <source>
        <dbReference type="SAM" id="MobiDB-lite"/>
    </source>
</evidence>
<feature type="compositionally biased region" description="Basic and acidic residues" evidence="1">
    <location>
        <begin position="409"/>
        <end position="418"/>
    </location>
</feature>
<feature type="compositionally biased region" description="Acidic residues" evidence="1">
    <location>
        <begin position="483"/>
        <end position="497"/>
    </location>
</feature>
<feature type="compositionally biased region" description="Basic residues" evidence="1">
    <location>
        <begin position="693"/>
        <end position="704"/>
    </location>
</feature>
<feature type="compositionally biased region" description="Polar residues" evidence="1">
    <location>
        <begin position="216"/>
        <end position="253"/>
    </location>
</feature>
<keyword evidence="3" id="KW-1185">Reference proteome</keyword>
<feature type="compositionally biased region" description="Basic and acidic residues" evidence="1">
    <location>
        <begin position="567"/>
        <end position="576"/>
    </location>
</feature>